<dbReference type="RefSeq" id="WP_369170879.1">
    <property type="nucleotide sequence ID" value="NZ_CP163439.1"/>
</dbReference>
<evidence type="ECO:0000313" key="1">
    <source>
        <dbReference type="EMBL" id="XDQ36333.1"/>
    </source>
</evidence>
<organism evidence="1">
    <name type="scientific">Streptomyces sp. R28</name>
    <dbReference type="NCBI Taxonomy" id="3238628"/>
    <lineage>
        <taxon>Bacteria</taxon>
        <taxon>Bacillati</taxon>
        <taxon>Actinomycetota</taxon>
        <taxon>Actinomycetes</taxon>
        <taxon>Kitasatosporales</taxon>
        <taxon>Streptomycetaceae</taxon>
        <taxon>Streptomyces</taxon>
    </lineage>
</organism>
<dbReference type="EMBL" id="CP163439">
    <property type="protein sequence ID" value="XDQ36333.1"/>
    <property type="molecule type" value="Genomic_DNA"/>
</dbReference>
<accession>A0AB39Q2N9</accession>
<proteinExistence type="predicted"/>
<gene>
    <name evidence="1" type="ORF">AB5J49_24980</name>
</gene>
<reference evidence="1" key="1">
    <citation type="submission" date="2024-07" db="EMBL/GenBank/DDBJ databases">
        <authorList>
            <person name="Yu S.T."/>
        </authorList>
    </citation>
    <scope>NUCLEOTIDE SEQUENCE</scope>
    <source>
        <strain evidence="1">R28</strain>
    </source>
</reference>
<name>A0AB39Q2N9_9ACTN</name>
<sequence>MFGWQKRKQEFKERYPSYDDFRRAVDASRIRRVKQQDGDVKAIKVLRDDFPGAPLELATRYVREL</sequence>
<protein>
    <submittedName>
        <fullName evidence="1">Uncharacterized protein</fullName>
    </submittedName>
</protein>
<dbReference type="AlphaFoldDB" id="A0AB39Q2N9"/>